<organism evidence="2 3">
    <name type="scientific">Penicillium hetheringtonii</name>
    <dbReference type="NCBI Taxonomy" id="911720"/>
    <lineage>
        <taxon>Eukaryota</taxon>
        <taxon>Fungi</taxon>
        <taxon>Dikarya</taxon>
        <taxon>Ascomycota</taxon>
        <taxon>Pezizomycotina</taxon>
        <taxon>Eurotiomycetes</taxon>
        <taxon>Eurotiomycetidae</taxon>
        <taxon>Eurotiales</taxon>
        <taxon>Aspergillaceae</taxon>
        <taxon>Penicillium</taxon>
    </lineage>
</organism>
<protein>
    <recommendedName>
        <fullName evidence="4">Myb-like domain-containing protein</fullName>
    </recommendedName>
</protein>
<feature type="compositionally biased region" description="Basic and acidic residues" evidence="1">
    <location>
        <begin position="355"/>
        <end position="369"/>
    </location>
</feature>
<dbReference type="InterPro" id="IPR001005">
    <property type="entry name" value="SANT/Myb"/>
</dbReference>
<accession>A0AAD6DAA1</accession>
<keyword evidence="3" id="KW-1185">Reference proteome</keyword>
<evidence type="ECO:0008006" key="4">
    <source>
        <dbReference type="Google" id="ProtNLM"/>
    </source>
</evidence>
<feature type="region of interest" description="Disordered" evidence="1">
    <location>
        <begin position="87"/>
        <end position="121"/>
    </location>
</feature>
<reference evidence="2 3" key="1">
    <citation type="journal article" date="2023" name="IMA Fungus">
        <title>Comparative genomic study of the Penicillium genus elucidates a diverse pangenome and 15 lateral gene transfer events.</title>
        <authorList>
            <person name="Petersen C."/>
            <person name="Sorensen T."/>
            <person name="Nielsen M.R."/>
            <person name="Sondergaard T.E."/>
            <person name="Sorensen J.L."/>
            <person name="Fitzpatrick D.A."/>
            <person name="Frisvad J.C."/>
            <person name="Nielsen K.L."/>
        </authorList>
    </citation>
    <scope>NUCLEOTIDE SEQUENCE [LARGE SCALE GENOMIC DNA]</scope>
    <source>
        <strain evidence="2 3">IBT 29057</strain>
    </source>
</reference>
<feature type="region of interest" description="Disordered" evidence="1">
    <location>
        <begin position="319"/>
        <end position="400"/>
    </location>
</feature>
<feature type="compositionally biased region" description="Basic and acidic residues" evidence="1">
    <location>
        <begin position="321"/>
        <end position="335"/>
    </location>
</feature>
<comment type="caution">
    <text evidence="2">The sequence shown here is derived from an EMBL/GenBank/DDBJ whole genome shotgun (WGS) entry which is preliminary data.</text>
</comment>
<evidence type="ECO:0000256" key="1">
    <source>
        <dbReference type="SAM" id="MobiDB-lite"/>
    </source>
</evidence>
<evidence type="ECO:0000313" key="3">
    <source>
        <dbReference type="Proteomes" id="UP001216150"/>
    </source>
</evidence>
<dbReference type="Proteomes" id="UP001216150">
    <property type="component" value="Unassembled WGS sequence"/>
</dbReference>
<dbReference type="EMBL" id="JAQJAC010000010">
    <property type="protein sequence ID" value="KAJ5569154.1"/>
    <property type="molecule type" value="Genomic_DNA"/>
</dbReference>
<dbReference type="AlphaFoldDB" id="A0AAD6DAA1"/>
<feature type="compositionally biased region" description="Low complexity" evidence="1">
    <location>
        <begin position="99"/>
        <end position="112"/>
    </location>
</feature>
<proteinExistence type="predicted"/>
<gene>
    <name evidence="2" type="ORF">N7450_011640</name>
</gene>
<feature type="region of interest" description="Disordered" evidence="1">
    <location>
        <begin position="133"/>
        <end position="165"/>
    </location>
</feature>
<dbReference type="InterPro" id="IPR009057">
    <property type="entry name" value="Homeodomain-like_sf"/>
</dbReference>
<sequence>MVLETTLLEYKDNPTLTWKNVRQMVMRYGNIDHLMGMKRRTLVRMVIYESYFLLGRSNRIATVLQNAQSEQDTLPEAPVSNMLAADNYLDHPDYPEEVSLSPYSPASSSSPSVTGLDGPGTSRIFDVFRDDPTEQEHEHVHARPSARGRTRALEEPSSPRKRHQARNTIAAGTNMSSRRRGYLKDEVPSLDEKHHPHKLTSIQDSIQYLKHFYNLASAEAKFSDDSMNGGIRDENLAVVGSTIKCLQHSYGIVATSNMSIDGIDAPASAIERHLGRWSRQDERHLLELRDSRKLSWSQISAYFPGRSKGAIQQHHSLMRFRTSERSSSKENDPKSSRYQPHSSSNIRKSRRLTRLRQDRDKDSNMERSQRYSTRSVTDSLRKNTARSSVIDPRLFTDVKA</sequence>
<evidence type="ECO:0000313" key="2">
    <source>
        <dbReference type="EMBL" id="KAJ5569154.1"/>
    </source>
</evidence>
<dbReference type="CDD" id="cd00167">
    <property type="entry name" value="SANT"/>
    <property type="match status" value="1"/>
</dbReference>
<feature type="compositionally biased region" description="Polar residues" evidence="1">
    <location>
        <begin position="336"/>
        <end position="346"/>
    </location>
</feature>
<name>A0AAD6DAA1_9EURO</name>
<dbReference type="SUPFAM" id="SSF46689">
    <property type="entry name" value="Homeodomain-like"/>
    <property type="match status" value="1"/>
</dbReference>